<feature type="region of interest" description="Disordered" evidence="1">
    <location>
        <begin position="1"/>
        <end position="69"/>
    </location>
</feature>
<gene>
    <name evidence="2" type="ORF">BDV96DRAFT_39122</name>
</gene>
<dbReference type="EMBL" id="ML977320">
    <property type="protein sequence ID" value="KAF2116944.1"/>
    <property type="molecule type" value="Genomic_DNA"/>
</dbReference>
<organism evidence="2 3">
    <name type="scientific">Lophiotrema nucula</name>
    <dbReference type="NCBI Taxonomy" id="690887"/>
    <lineage>
        <taxon>Eukaryota</taxon>
        <taxon>Fungi</taxon>
        <taxon>Dikarya</taxon>
        <taxon>Ascomycota</taxon>
        <taxon>Pezizomycotina</taxon>
        <taxon>Dothideomycetes</taxon>
        <taxon>Pleosporomycetidae</taxon>
        <taxon>Pleosporales</taxon>
        <taxon>Lophiotremataceae</taxon>
        <taxon>Lophiotrema</taxon>
    </lineage>
</organism>
<sequence>MDSSKQDELPVSSPASSSASSTLLSLPPSSYLTVPSTRPTGHHLSLPGPFLPLDEEDTPLGRPTPPQALPQILEPIQTAASFPRHSPTSPPSLLARPPEPTFMSSVYSSASVDSEYSTYSNPPARAYRLPSFQNMSTRKISVPEKSQMIEALNSHQITTLVELRRIEKAFATLGSPDVTEPMTAAWSYYVNSHGLLTELRGLTKNYPFSSECLEEAKRRVYTDPQSNRSWNFCWLVLSKIQNDQLLPYYGRYQAAQPAMWGGRTPSDDDVSKLTNAFVAEWNWAVSQMLRHWDQAPIAR</sequence>
<feature type="compositionally biased region" description="Low complexity" evidence="1">
    <location>
        <begin position="9"/>
        <end position="36"/>
    </location>
</feature>
<evidence type="ECO:0000313" key="3">
    <source>
        <dbReference type="Proteomes" id="UP000799770"/>
    </source>
</evidence>
<proteinExistence type="predicted"/>
<evidence type="ECO:0000256" key="1">
    <source>
        <dbReference type="SAM" id="MobiDB-lite"/>
    </source>
</evidence>
<reference evidence="2" key="1">
    <citation type="journal article" date="2020" name="Stud. Mycol.">
        <title>101 Dothideomycetes genomes: a test case for predicting lifestyles and emergence of pathogens.</title>
        <authorList>
            <person name="Haridas S."/>
            <person name="Albert R."/>
            <person name="Binder M."/>
            <person name="Bloem J."/>
            <person name="Labutti K."/>
            <person name="Salamov A."/>
            <person name="Andreopoulos B."/>
            <person name="Baker S."/>
            <person name="Barry K."/>
            <person name="Bills G."/>
            <person name="Bluhm B."/>
            <person name="Cannon C."/>
            <person name="Castanera R."/>
            <person name="Culley D."/>
            <person name="Daum C."/>
            <person name="Ezra D."/>
            <person name="Gonzalez J."/>
            <person name="Henrissat B."/>
            <person name="Kuo A."/>
            <person name="Liang C."/>
            <person name="Lipzen A."/>
            <person name="Lutzoni F."/>
            <person name="Magnuson J."/>
            <person name="Mondo S."/>
            <person name="Nolan M."/>
            <person name="Ohm R."/>
            <person name="Pangilinan J."/>
            <person name="Park H.-J."/>
            <person name="Ramirez L."/>
            <person name="Alfaro M."/>
            <person name="Sun H."/>
            <person name="Tritt A."/>
            <person name="Yoshinaga Y."/>
            <person name="Zwiers L.-H."/>
            <person name="Turgeon B."/>
            <person name="Goodwin S."/>
            <person name="Spatafora J."/>
            <person name="Crous P."/>
            <person name="Grigoriev I."/>
        </authorList>
    </citation>
    <scope>NUCLEOTIDE SEQUENCE</scope>
    <source>
        <strain evidence="2">CBS 627.86</strain>
    </source>
</reference>
<evidence type="ECO:0000313" key="2">
    <source>
        <dbReference type="EMBL" id="KAF2116944.1"/>
    </source>
</evidence>
<accession>A0A6A5ZD26</accession>
<dbReference type="OrthoDB" id="4932428at2759"/>
<protein>
    <submittedName>
        <fullName evidence="2">Uncharacterized protein</fullName>
    </submittedName>
</protein>
<keyword evidence="3" id="KW-1185">Reference proteome</keyword>
<dbReference type="AlphaFoldDB" id="A0A6A5ZD26"/>
<dbReference type="Proteomes" id="UP000799770">
    <property type="component" value="Unassembled WGS sequence"/>
</dbReference>
<name>A0A6A5ZD26_9PLEO</name>